<reference evidence="2" key="1">
    <citation type="journal article" date="2019" name="PeerJ">
        <title>Genes of the pig, Sus scrofa, reconstructed with EvidentialGene.</title>
        <authorList>
            <person name="Gilbert D.G."/>
        </authorList>
    </citation>
    <scope>NUCLEOTIDE SEQUENCE</scope>
</reference>
<proteinExistence type="predicted"/>
<feature type="region of interest" description="Disordered" evidence="1">
    <location>
        <begin position="38"/>
        <end position="197"/>
    </location>
</feature>
<accession>A0A480FVQ3</accession>
<evidence type="ECO:0000313" key="2">
    <source>
        <dbReference type="EMBL" id="HDA03981.1"/>
    </source>
</evidence>
<evidence type="ECO:0000256" key="1">
    <source>
        <dbReference type="SAM" id="MobiDB-lite"/>
    </source>
</evidence>
<name>A0A480FVQ3_PIG</name>
<organism evidence="2">
    <name type="scientific">Sus scrofa</name>
    <name type="common">Pig</name>
    <dbReference type="NCBI Taxonomy" id="9823"/>
    <lineage>
        <taxon>Eukaryota</taxon>
        <taxon>Metazoa</taxon>
        <taxon>Chordata</taxon>
        <taxon>Craniata</taxon>
        <taxon>Vertebrata</taxon>
        <taxon>Euteleostomi</taxon>
        <taxon>Mammalia</taxon>
        <taxon>Eutheria</taxon>
        <taxon>Laurasiatheria</taxon>
        <taxon>Artiodactyla</taxon>
        <taxon>Suina</taxon>
        <taxon>Suidae</taxon>
        <taxon>Sus</taxon>
    </lineage>
</organism>
<sequence length="232" mass="23052">MSAWSCLPGDQAAPGHIRGMKDPGLPFIARGRGFAALPSHPQGRTQTWSGGCRSPRNLEGVPIPRLGGWGQKGERGGGGRPTQLQEPGVQGQGQERSGLGAPAMVSTGAAGGPWGQSPGSGRRAAGSPPGPGPESSGLGHSPESAPGPAGEAEAQGPESGGGACVGGQGLSLGAQGAAGVESGRSGQRCTGRKESSPKRCFIAVRGLRAPAEQGTDSLGVWHLQRVTVPPQG</sequence>
<feature type="compositionally biased region" description="Low complexity" evidence="1">
    <location>
        <begin position="117"/>
        <end position="157"/>
    </location>
</feature>
<dbReference type="EMBL" id="DQIR01047276">
    <property type="protein sequence ID" value="HDA02752.1"/>
    <property type="molecule type" value="Transcribed_RNA"/>
</dbReference>
<dbReference type="AlphaFoldDB" id="A0A480FVQ3"/>
<dbReference type="EMBL" id="DQIR01048505">
    <property type="protein sequence ID" value="HDA03981.1"/>
    <property type="molecule type" value="Transcribed_RNA"/>
</dbReference>
<feature type="compositionally biased region" description="Gly residues" evidence="1">
    <location>
        <begin position="158"/>
        <end position="170"/>
    </location>
</feature>
<protein>
    <submittedName>
        <fullName evidence="2">Uncharacterized protein</fullName>
    </submittedName>
</protein>